<sequence length="37" mass="4206">MIEDESIKPNLTVHTLNRFKPLLEQGTVTVGNSCYEK</sequence>
<reference evidence="1 2" key="1">
    <citation type="submission" date="2018-06" db="EMBL/GenBank/DDBJ databases">
        <authorList>
            <consortium name="Pathogen Informatics"/>
            <person name="Doyle S."/>
        </authorList>
    </citation>
    <scope>NUCLEOTIDE SEQUENCE [LARGE SCALE GENOMIC DNA]</scope>
    <source>
        <strain evidence="1 2">NCTC12195</strain>
    </source>
</reference>
<accession>A0A380FE31</accession>
<gene>
    <name evidence="1" type="ORF">NCTC12195_01158</name>
</gene>
<proteinExistence type="predicted"/>
<evidence type="ECO:0000313" key="1">
    <source>
        <dbReference type="EMBL" id="SUM31723.1"/>
    </source>
</evidence>
<dbReference type="AlphaFoldDB" id="A0A380FE31"/>
<organism evidence="1 2">
    <name type="scientific">Staphylococcus gallinarum</name>
    <dbReference type="NCBI Taxonomy" id="1293"/>
    <lineage>
        <taxon>Bacteria</taxon>
        <taxon>Bacillati</taxon>
        <taxon>Bacillota</taxon>
        <taxon>Bacilli</taxon>
        <taxon>Bacillales</taxon>
        <taxon>Staphylococcaceae</taxon>
        <taxon>Staphylococcus</taxon>
    </lineage>
</organism>
<keyword evidence="1" id="KW-0808">Transferase</keyword>
<dbReference type="GO" id="GO:0016740">
    <property type="term" value="F:transferase activity"/>
    <property type="evidence" value="ECO:0007669"/>
    <property type="project" value="UniProtKB-KW"/>
</dbReference>
<protein>
    <submittedName>
        <fullName evidence="1">Acetyl-CoA c-acetyltransferase</fullName>
    </submittedName>
</protein>
<dbReference type="Proteomes" id="UP000255277">
    <property type="component" value="Unassembled WGS sequence"/>
</dbReference>
<evidence type="ECO:0000313" key="2">
    <source>
        <dbReference type="Proteomes" id="UP000255277"/>
    </source>
</evidence>
<name>A0A380FE31_STAGA</name>
<dbReference type="EMBL" id="UHDK01000001">
    <property type="protein sequence ID" value="SUM31723.1"/>
    <property type="molecule type" value="Genomic_DNA"/>
</dbReference>